<organism evidence="2">
    <name type="scientific">Amphimedon queenslandica</name>
    <name type="common">Sponge</name>
    <dbReference type="NCBI Taxonomy" id="400682"/>
    <lineage>
        <taxon>Eukaryota</taxon>
        <taxon>Metazoa</taxon>
        <taxon>Porifera</taxon>
        <taxon>Demospongiae</taxon>
        <taxon>Heteroscleromorpha</taxon>
        <taxon>Haplosclerida</taxon>
        <taxon>Niphatidae</taxon>
        <taxon>Amphimedon</taxon>
    </lineage>
</organism>
<dbReference type="InParanoid" id="A0A1X7VRE4"/>
<dbReference type="PANTHER" id="PTHR16043:SF1">
    <property type="entry name" value="DALR ANTICODON-BINDING DOMAIN-CONTAINING PROTEIN 3"/>
    <property type="match status" value="1"/>
</dbReference>
<name>A0A1X7VRE4_AMPQE</name>
<dbReference type="Gene3D" id="1.10.730.10">
    <property type="entry name" value="Isoleucyl-tRNA Synthetase, Domain 1"/>
    <property type="match status" value="1"/>
</dbReference>
<dbReference type="GO" id="GO:0005524">
    <property type="term" value="F:ATP binding"/>
    <property type="evidence" value="ECO:0007669"/>
    <property type="project" value="InterPro"/>
</dbReference>
<dbReference type="GO" id="GO:0000049">
    <property type="term" value="F:tRNA binding"/>
    <property type="evidence" value="ECO:0007669"/>
    <property type="project" value="TreeGrafter"/>
</dbReference>
<dbReference type="OrthoDB" id="9990834at2759"/>
<feature type="domain" description="DALR anticodon binding" evidence="1">
    <location>
        <begin position="401"/>
        <end position="554"/>
    </location>
</feature>
<dbReference type="EnsemblMetazoa" id="Aqu2.1.42647_001">
    <property type="protein sequence ID" value="Aqu2.1.42647_001"/>
    <property type="gene ID" value="Aqu2.1.42647"/>
</dbReference>
<dbReference type="InterPro" id="IPR008909">
    <property type="entry name" value="DALR_anticod-bd"/>
</dbReference>
<dbReference type="PANTHER" id="PTHR16043">
    <property type="entry name" value="DALRD3 PROTEIN"/>
    <property type="match status" value="1"/>
</dbReference>
<protein>
    <recommendedName>
        <fullName evidence="1">DALR anticodon binding domain-containing protein</fullName>
    </recommendedName>
</protein>
<dbReference type="SMART" id="SM00836">
    <property type="entry name" value="DALR_1"/>
    <property type="match status" value="1"/>
</dbReference>
<accession>A0A1X7VRE4</accession>
<reference evidence="2" key="1">
    <citation type="submission" date="2017-05" db="UniProtKB">
        <authorList>
            <consortium name="EnsemblMetazoa"/>
        </authorList>
    </citation>
    <scope>IDENTIFICATION</scope>
</reference>
<dbReference type="SUPFAM" id="SSF47323">
    <property type="entry name" value="Anticodon-binding domain of a subclass of class I aminoacyl-tRNA synthetases"/>
    <property type="match status" value="1"/>
</dbReference>
<dbReference type="InterPro" id="IPR009080">
    <property type="entry name" value="tRNAsynth_Ia_anticodon-bd"/>
</dbReference>
<dbReference type="eggNOG" id="KOG1195">
    <property type="taxonomic scope" value="Eukaryota"/>
</dbReference>
<dbReference type="AlphaFoldDB" id="A0A1X7VRE4"/>
<dbReference type="STRING" id="400682.A0A1X7VRE4"/>
<evidence type="ECO:0000259" key="1">
    <source>
        <dbReference type="SMART" id="SM00836"/>
    </source>
</evidence>
<dbReference type="GO" id="GO:0106217">
    <property type="term" value="P:tRNA C3-cytosine methylation"/>
    <property type="evidence" value="ECO:0007669"/>
    <property type="project" value="TreeGrafter"/>
</dbReference>
<dbReference type="GO" id="GO:0006420">
    <property type="term" value="P:arginyl-tRNA aminoacylation"/>
    <property type="evidence" value="ECO:0007669"/>
    <property type="project" value="InterPro"/>
</dbReference>
<sequence>MAAVPLSTPFEKRLLQNGDKFLQELSKQTESKYRTCCLLANSSKCPGEFMIIAHKLLESLKLKFSTEEETIVIDALNQLKCDIDLSSLLGPVSSITDSVVYIKLNRPIIFKETIIDTLRYLAASCASFITDADVIVCPHFDTKKSSLKVSMETGRLLMAAKLLSKLFNTMPCLLTERKLIDSSPLLSSLLSPFESRVYSSEGLRREEFLKNLRPWYEEPSSSIKVIAELFLKEKSLYGRNKFSRNINKIEVETSEASLTGAGHLGLRIYQTIVEKNKQQTKLVIPTTQGLAYLTQQAAVLALMAASSKKIDITTSLSILEVSHITYVNGDACDLESYVQSRYQCTKDASEIKEFEVESISSKMADAAVKFEVLSTPLKNPLKLVLPTQASEFSVYLEGTFVMYNYARMATLERNYRDSISKGVYPAQPQPQDIDYFLLNDEDEWELLYSYILLYPSMLRDATKLTGSIIATNTMNKLPQFLIKLCHLFSSYYSRVKILLPPEPHLFPLIHARMTLVIALKQASLLMCPIVTIHWILQVLFNGLQILGISPLEKL</sequence>
<evidence type="ECO:0000313" key="2">
    <source>
        <dbReference type="EnsemblMetazoa" id="Aqu2.1.42647_001"/>
    </source>
</evidence>
<proteinExistence type="predicted"/>
<dbReference type="InterPro" id="IPR037380">
    <property type="entry name" value="DALRD3"/>
</dbReference>
<dbReference type="Pfam" id="PF05746">
    <property type="entry name" value="DALR_1"/>
    <property type="match status" value="1"/>
</dbReference>
<dbReference type="GO" id="GO:0004814">
    <property type="term" value="F:arginine-tRNA ligase activity"/>
    <property type="evidence" value="ECO:0007669"/>
    <property type="project" value="InterPro"/>
</dbReference>